<dbReference type="EMBL" id="JAMLDY010000003">
    <property type="protein sequence ID" value="MCP3733977.1"/>
    <property type="molecule type" value="Genomic_DNA"/>
</dbReference>
<organism evidence="2 3">
    <name type="scientific">Sphingomonas liriopis</name>
    <dbReference type="NCBI Taxonomy" id="2949094"/>
    <lineage>
        <taxon>Bacteria</taxon>
        <taxon>Pseudomonadati</taxon>
        <taxon>Pseudomonadota</taxon>
        <taxon>Alphaproteobacteria</taxon>
        <taxon>Sphingomonadales</taxon>
        <taxon>Sphingomonadaceae</taxon>
        <taxon>Sphingomonas</taxon>
    </lineage>
</organism>
<sequence length="93" mass="10198">MSFQQLDPPLPVHVLDKGAGYAFAVIDYGQEHNLIWVTAINDTGEIWCAPNPRVRLQANWTMGRKKPGAVVAREQGECSGAPEPISVETIKPN</sequence>
<gene>
    <name evidence="2" type="ORF">M9979_03690</name>
</gene>
<keyword evidence="3" id="KW-1185">Reference proteome</keyword>
<evidence type="ECO:0000256" key="1">
    <source>
        <dbReference type="SAM" id="MobiDB-lite"/>
    </source>
</evidence>
<dbReference type="AlphaFoldDB" id="A0A9X2KPK4"/>
<dbReference type="Proteomes" id="UP001139486">
    <property type="component" value="Unassembled WGS sequence"/>
</dbReference>
<reference evidence="2" key="1">
    <citation type="submission" date="2022-05" db="EMBL/GenBank/DDBJ databases">
        <title>Sphingomonas sp. strain RP10 Genome sequencing and assembly.</title>
        <authorList>
            <person name="Kim I."/>
        </authorList>
    </citation>
    <scope>NUCLEOTIDE SEQUENCE</scope>
    <source>
        <strain evidence="2">RP10</strain>
    </source>
</reference>
<feature type="region of interest" description="Disordered" evidence="1">
    <location>
        <begin position="71"/>
        <end position="93"/>
    </location>
</feature>
<evidence type="ECO:0000313" key="2">
    <source>
        <dbReference type="EMBL" id="MCP3733977.1"/>
    </source>
</evidence>
<proteinExistence type="predicted"/>
<accession>A0A9X2KPK4</accession>
<name>A0A9X2KPK4_9SPHN</name>
<dbReference type="RefSeq" id="WP_254287980.1">
    <property type="nucleotide sequence ID" value="NZ_JAMLDY010000003.1"/>
</dbReference>
<evidence type="ECO:0000313" key="3">
    <source>
        <dbReference type="Proteomes" id="UP001139486"/>
    </source>
</evidence>
<protein>
    <submittedName>
        <fullName evidence="2">Uncharacterized protein</fullName>
    </submittedName>
</protein>
<comment type="caution">
    <text evidence="2">The sequence shown here is derived from an EMBL/GenBank/DDBJ whole genome shotgun (WGS) entry which is preliminary data.</text>
</comment>